<comment type="caution">
    <text evidence="2">The sequence shown here is derived from an EMBL/GenBank/DDBJ whole genome shotgun (WGS) entry which is preliminary data.</text>
</comment>
<organism evidence="2 3">
    <name type="scientific">Spirosoma sordidisoli</name>
    <dbReference type="NCBI Taxonomy" id="2502893"/>
    <lineage>
        <taxon>Bacteria</taxon>
        <taxon>Pseudomonadati</taxon>
        <taxon>Bacteroidota</taxon>
        <taxon>Cytophagia</taxon>
        <taxon>Cytophagales</taxon>
        <taxon>Cytophagaceae</taxon>
        <taxon>Spirosoma</taxon>
    </lineage>
</organism>
<feature type="signal peptide" evidence="1">
    <location>
        <begin position="1"/>
        <end position="21"/>
    </location>
</feature>
<dbReference type="Gene3D" id="2.60.40.1120">
    <property type="entry name" value="Carboxypeptidase-like, regulatory domain"/>
    <property type="match status" value="1"/>
</dbReference>
<reference evidence="2 3" key="1">
    <citation type="submission" date="2019-01" db="EMBL/GenBank/DDBJ databases">
        <title>Spirosoma flava sp. nov., a propanil-degrading bacterium isolated from herbicide-contaminated soil.</title>
        <authorList>
            <person name="Zhang L."/>
            <person name="Jiang J.-D."/>
        </authorList>
    </citation>
    <scope>NUCLEOTIDE SEQUENCE [LARGE SCALE GENOMIC DNA]</scope>
    <source>
        <strain evidence="2 3">TY50</strain>
    </source>
</reference>
<evidence type="ECO:0000313" key="2">
    <source>
        <dbReference type="EMBL" id="RYC68226.1"/>
    </source>
</evidence>
<keyword evidence="2" id="KW-0121">Carboxypeptidase</keyword>
<dbReference type="SUPFAM" id="SSF49464">
    <property type="entry name" value="Carboxypeptidase regulatory domain-like"/>
    <property type="match status" value="1"/>
</dbReference>
<dbReference type="Proteomes" id="UP000290407">
    <property type="component" value="Unassembled WGS sequence"/>
</dbReference>
<sequence>MMKHAVYGLLVLLGLISTSTAGQTIRGAVLDQSSQQPIPFATLYWPATGQGTLSNENGDFELPAGPVPAQLIVSHVSFQTDTITVAAPADHQRIQLKPAVHQLAAVTVSNAGYVLIRQAVAKIQASQQLAYGKAFYRQLTRNGEQPTEIQEVIYNVKLSPVKVEGVQIANARYARLPSDAQKMYYHFSNFSYLILGQKAVSEGAPSAGRVLLPMRADVVDLYDVRVADVLIQPNGESIAELDCQVREGYANPAFSGKVFINMTTHDLVKLEGTIPNSLGAAMNTDKVQTRNFVYTLAVDYVKREGGNFMNAIRVGVTFEQLVKATGQTRTNRIQGFLLMNDLSNTATVARSAFKRVDIHVEDLKAIQRVTYNPAFWRANAAVRRTPLEENIINAFEQQGVMGTMTFDDL</sequence>
<keyword evidence="2" id="KW-0645">Protease</keyword>
<keyword evidence="2" id="KW-0378">Hydrolase</keyword>
<gene>
    <name evidence="2" type="ORF">EQG79_22530</name>
</gene>
<feature type="chain" id="PRO_5020735588" evidence="1">
    <location>
        <begin position="22"/>
        <end position="409"/>
    </location>
</feature>
<accession>A0A4Q2UGS9</accession>
<evidence type="ECO:0000313" key="3">
    <source>
        <dbReference type="Proteomes" id="UP000290407"/>
    </source>
</evidence>
<dbReference type="GO" id="GO:0004180">
    <property type="term" value="F:carboxypeptidase activity"/>
    <property type="evidence" value="ECO:0007669"/>
    <property type="project" value="UniProtKB-KW"/>
</dbReference>
<dbReference type="AlphaFoldDB" id="A0A4Q2UGS9"/>
<proteinExistence type="predicted"/>
<protein>
    <submittedName>
        <fullName evidence="2">Carboxypeptidase-like regulatory domain-containing protein</fullName>
    </submittedName>
</protein>
<dbReference type="RefSeq" id="WP_129604290.1">
    <property type="nucleotide sequence ID" value="NZ_SBLB01000006.1"/>
</dbReference>
<dbReference type="Pfam" id="PF13715">
    <property type="entry name" value="CarbopepD_reg_2"/>
    <property type="match status" value="1"/>
</dbReference>
<dbReference type="EMBL" id="SBLB01000006">
    <property type="protein sequence ID" value="RYC68226.1"/>
    <property type="molecule type" value="Genomic_DNA"/>
</dbReference>
<dbReference type="InterPro" id="IPR008969">
    <property type="entry name" value="CarboxyPept-like_regulatory"/>
</dbReference>
<name>A0A4Q2UGS9_9BACT</name>
<keyword evidence="3" id="KW-1185">Reference proteome</keyword>
<keyword evidence="1" id="KW-0732">Signal</keyword>
<evidence type="ECO:0000256" key="1">
    <source>
        <dbReference type="SAM" id="SignalP"/>
    </source>
</evidence>